<reference evidence="2 3" key="1">
    <citation type="submission" date="2016-11" db="EMBL/GenBank/DDBJ databases">
        <title>Study of marine rhodopsin-containing bacteria.</title>
        <authorList>
            <person name="Yoshizawa S."/>
            <person name="Kumagai Y."/>
            <person name="Kogure K."/>
        </authorList>
    </citation>
    <scope>NUCLEOTIDE SEQUENCE [LARGE SCALE GENOMIC DNA]</scope>
    <source>
        <strain evidence="2 3">SG-29</strain>
    </source>
</reference>
<dbReference type="Proteomes" id="UP000216446">
    <property type="component" value="Unassembled WGS sequence"/>
</dbReference>
<evidence type="ECO:0000256" key="1">
    <source>
        <dbReference type="SAM" id="MobiDB-lite"/>
    </source>
</evidence>
<keyword evidence="3" id="KW-1185">Reference proteome</keyword>
<dbReference type="OrthoDB" id="6278496at2"/>
<comment type="caution">
    <text evidence="2">The sequence shown here is derived from an EMBL/GenBank/DDBJ whole genome shotgun (WGS) entry which is preliminary data.</text>
</comment>
<feature type="compositionally biased region" description="Low complexity" evidence="1">
    <location>
        <begin position="1259"/>
        <end position="1272"/>
    </location>
</feature>
<dbReference type="RefSeq" id="WP_094551582.1">
    <property type="nucleotide sequence ID" value="NZ_MQWB01000010.1"/>
</dbReference>
<feature type="region of interest" description="Disordered" evidence="1">
    <location>
        <begin position="1240"/>
        <end position="1273"/>
    </location>
</feature>
<feature type="region of interest" description="Disordered" evidence="1">
    <location>
        <begin position="493"/>
        <end position="529"/>
    </location>
</feature>
<gene>
    <name evidence="2" type="ORF">BSZ36_17360</name>
</gene>
<proteinExistence type="predicted"/>
<accession>A0A259TUK7</accession>
<organism evidence="2 3">
    <name type="scientific">Rubricoccus marinus</name>
    <dbReference type="NCBI Taxonomy" id="716817"/>
    <lineage>
        <taxon>Bacteria</taxon>
        <taxon>Pseudomonadati</taxon>
        <taxon>Rhodothermota</taxon>
        <taxon>Rhodothermia</taxon>
        <taxon>Rhodothermales</taxon>
        <taxon>Rubricoccaceae</taxon>
        <taxon>Rubricoccus</taxon>
    </lineage>
</organism>
<evidence type="ECO:0008006" key="4">
    <source>
        <dbReference type="Google" id="ProtNLM"/>
    </source>
</evidence>
<dbReference type="EMBL" id="MQWB01000010">
    <property type="protein sequence ID" value="OZC01445.1"/>
    <property type="molecule type" value="Genomic_DNA"/>
</dbReference>
<feature type="compositionally biased region" description="Low complexity" evidence="1">
    <location>
        <begin position="148"/>
        <end position="159"/>
    </location>
</feature>
<feature type="compositionally biased region" description="Basic and acidic residues" evidence="1">
    <location>
        <begin position="1247"/>
        <end position="1256"/>
    </location>
</feature>
<evidence type="ECO:0000313" key="2">
    <source>
        <dbReference type="EMBL" id="OZC01445.1"/>
    </source>
</evidence>
<feature type="region of interest" description="Disordered" evidence="1">
    <location>
        <begin position="144"/>
        <end position="164"/>
    </location>
</feature>
<feature type="compositionally biased region" description="Polar residues" evidence="1">
    <location>
        <begin position="495"/>
        <end position="526"/>
    </location>
</feature>
<evidence type="ECO:0000313" key="3">
    <source>
        <dbReference type="Proteomes" id="UP000216446"/>
    </source>
</evidence>
<dbReference type="InParanoid" id="A0A259TUK7"/>
<sequence>MATLRRLETLAGGDREFIAIYDDELSPFKAFKSTAAVARALDLYWALENGYIWANANGYSSLDYPVSMLLTRSETEKWADEIQSGVQHMWGGTLKDGGFIADINNHEVQAGNWPLLGFMGAAYGVLGLKDGACLFHSDETNNRLTGPSDSTTVSSKSSTYPGPENLSGCEEVLDVAIRHASRSYGTYYDYLGSKKKRMYYWAFQTAEGERLWAEGAYYFEYMLTTVLPYWHAMRAAGALNRVAPDYDPTDPFTDPRVLNPLRWHADLVTPDARTVPLDDGNRLLMLSSSLLRWAPEYGTADIGQRYAWIHDATTQQDGNAADWLHVQEIAIPRLQRPTNGATPGRVAPPTSIANQAGDEQQVVLRYSSLDTNGQPTNACQTPMLDGTRTGECHFLLLNGEHGANKEENLVGIHEATSSGEGHEQADPLQLLYSIDDHHYLDDTGYTSAPGWGGLDDRYSNGEWSWYYDHSVMWVGECDSNGSCNIHLPNGGVQPPWQNESNTKKNSTQRGVFRLSPSSGGATTGAQLSDEGPVVALGGTVALQHEPDCFVGSGTHSCTFDKMTADVRRTTLFVKGANPYLIDINRGVVPPTGNYDRSERLRFYASYFIGTDQEHPAGGLGPGNNGYANLTRFDQIASDPERSLELYVSNLETSVDYVDDSAPPPARALRLARFMHYFGALPSGDAGDPGLNFPNVTANPERTGKPVPLLTETYMKSLPERIGTDHETFVAFLAPCELSQTCAGARPAHTAPSPGATLSSQYYARPTSGVLGEEYLDVVVVRSARVYAQPSTRASVQHAIPEAGGHVVTLPSGNDEGFVRFRKYGSYYATDPGSIYNLTVDPDAFLTPHHDAYLFGGSYSNDVFAGGTYLEEETTLTVPQGGIVRVVDDFSTGVLGTVRVYGTLIVEPGAVLDGVRLDIKSGGRVELLAGAELRPGSSGTTTVNSGGTLESYGSASEPVQIFGTGSVSGPALTVWSGGTVKLRHTVAQSLVGLRVYGGILKGEHLAVRGSAQSGITVINGGEVYLQNAEVSGSLGVGSSLGHGINVSEGDLIGGWNGTDVYTNAGFLPRPSTTAPSALKITGNPGFGIRADFGSWANVGCQNCSPPPRNCGGGGTIPDDPPGAFTKGPTLPPGPLYGGRNSVHGNGLGAFEIRNEFGAVAESSWWGQYPSNATHFVEATGMCNGIGHHPELTTEPATGSGHLLGADETASAGAKREGAERVLEASTRFNPAEVLAKTAAAAARSSSVEPHERQREAMYESGVSSGSGRASGVSNPNPADSLMAALAREYALAARAMRREDGPQVTARALLVVAQTPTHPLRRLAGAFRVRDLAASGDSETAVREGRRLLNQSPSGTGWWDDMRRETAWALLGAYLTNGDETSTADMEHARSIVRLLKQLGDTVALAGELDLLVGEPDTPGSDDAPVAKSEQTLKATLSVAPNPSRGAVEIRLSVAETAPVRVSVVDLLGREIAVLTDGEQSPGAVRLRFDASSYGLAPGIYVARAAVGKALVVQRFTVLR</sequence>
<protein>
    <recommendedName>
        <fullName evidence="4">Secretion system C-terminal sorting domain-containing protein</fullName>
    </recommendedName>
</protein>
<name>A0A259TUK7_9BACT</name>
<feature type="region of interest" description="Disordered" evidence="1">
    <location>
        <begin position="1110"/>
        <end position="1131"/>
    </location>
</feature>